<evidence type="ECO:0000256" key="1">
    <source>
        <dbReference type="SAM" id="MobiDB-lite"/>
    </source>
</evidence>
<evidence type="ECO:0000313" key="3">
    <source>
        <dbReference type="Proteomes" id="UP001212997"/>
    </source>
</evidence>
<keyword evidence="3" id="KW-1185">Reference proteome</keyword>
<organism evidence="2 3">
    <name type="scientific">Meripilus lineatus</name>
    <dbReference type="NCBI Taxonomy" id="2056292"/>
    <lineage>
        <taxon>Eukaryota</taxon>
        <taxon>Fungi</taxon>
        <taxon>Dikarya</taxon>
        <taxon>Basidiomycota</taxon>
        <taxon>Agaricomycotina</taxon>
        <taxon>Agaricomycetes</taxon>
        <taxon>Polyporales</taxon>
        <taxon>Meripilaceae</taxon>
        <taxon>Meripilus</taxon>
    </lineage>
</organism>
<dbReference type="Proteomes" id="UP001212997">
    <property type="component" value="Unassembled WGS sequence"/>
</dbReference>
<gene>
    <name evidence="2" type="ORF">NLI96_g9565</name>
</gene>
<reference evidence="2" key="1">
    <citation type="submission" date="2022-07" db="EMBL/GenBank/DDBJ databases">
        <title>Genome Sequence of Physisporinus lineatus.</title>
        <authorList>
            <person name="Buettner E."/>
        </authorList>
    </citation>
    <scope>NUCLEOTIDE SEQUENCE</scope>
    <source>
        <strain evidence="2">VT162</strain>
    </source>
</reference>
<evidence type="ECO:0000313" key="2">
    <source>
        <dbReference type="EMBL" id="KAJ3478718.1"/>
    </source>
</evidence>
<feature type="compositionally biased region" description="Pro residues" evidence="1">
    <location>
        <begin position="29"/>
        <end position="38"/>
    </location>
</feature>
<dbReference type="EMBL" id="JANAWD010000490">
    <property type="protein sequence ID" value="KAJ3478718.1"/>
    <property type="molecule type" value="Genomic_DNA"/>
</dbReference>
<feature type="region of interest" description="Disordered" evidence="1">
    <location>
        <begin position="1"/>
        <end position="142"/>
    </location>
</feature>
<accession>A0AAD5YF35</accession>
<protein>
    <submittedName>
        <fullName evidence="2">Uncharacterized protein</fullName>
    </submittedName>
</protein>
<dbReference type="AlphaFoldDB" id="A0AAD5YF35"/>
<name>A0AAD5YF35_9APHY</name>
<proteinExistence type="predicted"/>
<comment type="caution">
    <text evidence="2">The sequence shown here is derived from an EMBL/GenBank/DDBJ whole genome shotgun (WGS) entry which is preliminary data.</text>
</comment>
<sequence>MHFGHHPGNAPKPPDASTQDPSAGGQATGPPPPPPPTFALPDAHHAFVHDPSSQGPPNTDFRARFHRPLIAPSPFRSGGLVEAHGAGGARTESAPPNGTGNGAVDPHLTTKTPGQPGAPMIDPQLGQARDEAAGVAGKLEQR</sequence>